<dbReference type="Proteomes" id="UP000708298">
    <property type="component" value="Unassembled WGS sequence"/>
</dbReference>
<comment type="caution">
    <text evidence="1">The sequence shown here is derived from an EMBL/GenBank/DDBJ whole genome shotgun (WGS) entry which is preliminary data.</text>
</comment>
<proteinExistence type="predicted"/>
<reference evidence="1" key="2">
    <citation type="submission" date="2021-01" db="EMBL/GenBank/DDBJ databases">
        <authorList>
            <person name="Mieszkin S."/>
            <person name="Pouder E."/>
            <person name="Alain K."/>
        </authorList>
    </citation>
    <scope>NUCLEOTIDE SEQUENCE</scope>
    <source>
        <strain evidence="1">HW T2.11</strain>
    </source>
</reference>
<dbReference type="EMBL" id="JAESVB010000018">
    <property type="protein sequence ID" value="MCB8877801.1"/>
    <property type="molecule type" value="Genomic_DNA"/>
</dbReference>
<dbReference type="AlphaFoldDB" id="A0A964E0Y6"/>
<dbReference type="RefSeq" id="WP_227323450.1">
    <property type="nucleotide sequence ID" value="NZ_JAESVB010000018.1"/>
</dbReference>
<reference evidence="1" key="1">
    <citation type="journal article" date="2021" name="Microorganisms">
        <title>Acidisoma silvae sp. nov. and Acidisomacellulosilytica sp. nov., Two Acidophilic Bacteria Isolated from Decaying Wood, Hydrolyzing Cellulose and Producing Poly-3-hydroxybutyrate.</title>
        <authorList>
            <person name="Mieszkin S."/>
            <person name="Pouder E."/>
            <person name="Uroz S."/>
            <person name="Simon-Colin C."/>
            <person name="Alain K."/>
        </authorList>
    </citation>
    <scope>NUCLEOTIDE SEQUENCE</scope>
    <source>
        <strain evidence="1">HW T2.11</strain>
    </source>
</reference>
<keyword evidence="2" id="KW-1185">Reference proteome</keyword>
<evidence type="ECO:0000313" key="1">
    <source>
        <dbReference type="EMBL" id="MCB8877801.1"/>
    </source>
</evidence>
<accession>A0A964E0Y6</accession>
<name>A0A964E0Y6_9PROT</name>
<organism evidence="1 2">
    <name type="scientific">Acidisoma silvae</name>
    <dbReference type="NCBI Taxonomy" id="2802396"/>
    <lineage>
        <taxon>Bacteria</taxon>
        <taxon>Pseudomonadati</taxon>
        <taxon>Pseudomonadota</taxon>
        <taxon>Alphaproteobacteria</taxon>
        <taxon>Acetobacterales</taxon>
        <taxon>Acidocellaceae</taxon>
        <taxon>Acidisoma</taxon>
    </lineage>
</organism>
<sequence>MPDAKGASKMTSFYASEEDCAIELRETSEQTVPKICDEEWIALVALNNLPDNQHFVCATDVSGKAISNLIKLGFAVGEPDMAQISEKGREAFNIMVTRDK</sequence>
<protein>
    <submittedName>
        <fullName evidence="1">Uncharacterized protein</fullName>
    </submittedName>
</protein>
<gene>
    <name evidence="1" type="ORF">ASILVAE211_21580</name>
</gene>
<evidence type="ECO:0000313" key="2">
    <source>
        <dbReference type="Proteomes" id="UP000708298"/>
    </source>
</evidence>